<evidence type="ECO:0000259" key="13">
    <source>
        <dbReference type="Pfam" id="PF07715"/>
    </source>
</evidence>
<keyword evidence="3 8" id="KW-1134">Transmembrane beta strand</keyword>
<evidence type="ECO:0000256" key="2">
    <source>
        <dbReference type="ARBA" id="ARBA00022448"/>
    </source>
</evidence>
<keyword evidence="5 9" id="KW-0798">TonB box</keyword>
<reference evidence="15" key="1">
    <citation type="journal article" date="2019" name="Int. J. Syst. Evol. Microbiol.">
        <title>The Global Catalogue of Microorganisms (GCM) 10K type strain sequencing project: providing services to taxonomists for standard genome sequencing and annotation.</title>
        <authorList>
            <consortium name="The Broad Institute Genomics Platform"/>
            <consortium name="The Broad Institute Genome Sequencing Center for Infectious Disease"/>
            <person name="Wu L."/>
            <person name="Ma J."/>
        </authorList>
    </citation>
    <scope>NUCLEOTIDE SEQUENCE [LARGE SCALE GENOMIC DNA]</scope>
    <source>
        <strain evidence="15">JCM 17498</strain>
    </source>
</reference>
<dbReference type="InterPro" id="IPR037066">
    <property type="entry name" value="Plug_dom_sf"/>
</dbReference>
<comment type="similarity">
    <text evidence="8 9">Belongs to the TonB-dependent receptor family.</text>
</comment>
<feature type="domain" description="TonB-dependent receptor-like beta-barrel" evidence="12">
    <location>
        <begin position="457"/>
        <end position="970"/>
    </location>
</feature>
<dbReference type="Gene3D" id="2.170.130.10">
    <property type="entry name" value="TonB-dependent receptor, plug domain"/>
    <property type="match status" value="1"/>
</dbReference>
<evidence type="ECO:0000259" key="12">
    <source>
        <dbReference type="Pfam" id="PF00593"/>
    </source>
</evidence>
<evidence type="ECO:0000256" key="10">
    <source>
        <dbReference type="SAM" id="MobiDB-lite"/>
    </source>
</evidence>
<feature type="signal peptide" evidence="11">
    <location>
        <begin position="1"/>
        <end position="30"/>
    </location>
</feature>
<evidence type="ECO:0000256" key="9">
    <source>
        <dbReference type="RuleBase" id="RU003357"/>
    </source>
</evidence>
<name>A0ABP7EV38_9SPHN</name>
<keyword evidence="14" id="KW-0675">Receptor</keyword>
<comment type="caution">
    <text evidence="14">The sequence shown here is derived from an EMBL/GenBank/DDBJ whole genome shotgun (WGS) entry which is preliminary data.</text>
</comment>
<comment type="subcellular location">
    <subcellularLocation>
        <location evidence="1 8">Cell outer membrane</location>
        <topology evidence="1 8">Multi-pass membrane protein</topology>
    </subcellularLocation>
</comment>
<feature type="compositionally biased region" description="Low complexity" evidence="10">
    <location>
        <begin position="55"/>
        <end position="65"/>
    </location>
</feature>
<keyword evidence="6 8" id="KW-0472">Membrane</keyword>
<keyword evidence="4 8" id="KW-0812">Transmembrane</keyword>
<dbReference type="Pfam" id="PF00593">
    <property type="entry name" value="TonB_dep_Rec_b-barrel"/>
    <property type="match status" value="1"/>
</dbReference>
<dbReference type="Proteomes" id="UP001500523">
    <property type="component" value="Unassembled WGS sequence"/>
</dbReference>
<evidence type="ECO:0000256" key="4">
    <source>
        <dbReference type="ARBA" id="ARBA00022692"/>
    </source>
</evidence>
<evidence type="ECO:0000256" key="3">
    <source>
        <dbReference type="ARBA" id="ARBA00022452"/>
    </source>
</evidence>
<dbReference type="InterPro" id="IPR039426">
    <property type="entry name" value="TonB-dep_rcpt-like"/>
</dbReference>
<keyword evidence="15" id="KW-1185">Reference proteome</keyword>
<accession>A0ABP7EV38</accession>
<protein>
    <submittedName>
        <fullName evidence="14">TonB-dependent receptor</fullName>
    </submittedName>
</protein>
<evidence type="ECO:0000256" key="11">
    <source>
        <dbReference type="SAM" id="SignalP"/>
    </source>
</evidence>
<dbReference type="Pfam" id="PF07715">
    <property type="entry name" value="Plug"/>
    <property type="match status" value="1"/>
</dbReference>
<dbReference type="InterPro" id="IPR012910">
    <property type="entry name" value="Plug_dom"/>
</dbReference>
<dbReference type="EMBL" id="BAABBF010000015">
    <property type="protein sequence ID" value="GAA3725258.1"/>
    <property type="molecule type" value="Genomic_DNA"/>
</dbReference>
<evidence type="ECO:0000313" key="15">
    <source>
        <dbReference type="Proteomes" id="UP001500523"/>
    </source>
</evidence>
<dbReference type="SUPFAM" id="SSF56935">
    <property type="entry name" value="Porins"/>
    <property type="match status" value="1"/>
</dbReference>
<feature type="compositionally biased region" description="Polar residues" evidence="10">
    <location>
        <begin position="66"/>
        <end position="76"/>
    </location>
</feature>
<dbReference type="Gene3D" id="2.40.170.20">
    <property type="entry name" value="TonB-dependent receptor, beta-barrel domain"/>
    <property type="match status" value="1"/>
</dbReference>
<gene>
    <name evidence="14" type="ORF">GCM10022268_36500</name>
</gene>
<feature type="chain" id="PRO_5046457503" evidence="11">
    <location>
        <begin position="31"/>
        <end position="1009"/>
    </location>
</feature>
<feature type="region of interest" description="Disordered" evidence="10">
    <location>
        <begin position="36"/>
        <end position="80"/>
    </location>
</feature>
<evidence type="ECO:0000256" key="1">
    <source>
        <dbReference type="ARBA" id="ARBA00004571"/>
    </source>
</evidence>
<dbReference type="PROSITE" id="PS52016">
    <property type="entry name" value="TONB_DEPENDENT_REC_3"/>
    <property type="match status" value="1"/>
</dbReference>
<evidence type="ECO:0000256" key="6">
    <source>
        <dbReference type="ARBA" id="ARBA00023136"/>
    </source>
</evidence>
<organism evidence="14 15">
    <name type="scientific">Sphingomonas cynarae</name>
    <dbReference type="NCBI Taxonomy" id="930197"/>
    <lineage>
        <taxon>Bacteria</taxon>
        <taxon>Pseudomonadati</taxon>
        <taxon>Pseudomonadota</taxon>
        <taxon>Alphaproteobacteria</taxon>
        <taxon>Sphingomonadales</taxon>
        <taxon>Sphingomonadaceae</taxon>
        <taxon>Sphingomonas</taxon>
    </lineage>
</organism>
<evidence type="ECO:0000256" key="8">
    <source>
        <dbReference type="PROSITE-ProRule" id="PRU01360"/>
    </source>
</evidence>
<evidence type="ECO:0000256" key="7">
    <source>
        <dbReference type="ARBA" id="ARBA00023237"/>
    </source>
</evidence>
<proteinExistence type="inferred from homology"/>
<sequence length="1009" mass="106767">MNIVIRSSKQRLLLSVAAAAVTLLPVQALAAIQTDPSQSTAGAAPGTPATPNPADPTSSPTIPTSGSADTSINNDDQTAETADDIVVTGTLFRRANTETPSPVTSLSAENLSQRGITTIADAVQTISAGNGGSVPQNFNSGFAAGAVGVSLRGLSTNSTLTLFDGMRAAYYPQADDGQRSFVDLNVIPSAIVERVEVLKDGASSTYGADAIGGVVNVILKKEIKGLQGRVEAGIAQRGDSENQRAQLTYGYGDLSDQGFNFYLSGEYQHVGSVFNRDRGFPYNTNNLSRIRLANGQQGANGNFGFSPYSPSTTGGTIAAVVRPATLSQAGNVLTGTAVAGGLFRPIQQGGCAGQGLTANTTAAAGTYCEQDIVNNYGLIQPLQTRFGGTAHATANIGDDAQAYFVATFYQSKVQISGTPQSIRSINPAITTGIALPARLSNGQLNPQNPFAAQNQAALIYYRFGDIAAGTQNVNRSYRAAAGIDGKFGDGWGYSAAATYMRSDLDIERRGLLYLPNLISAINNGTYNFVDPSANSQAVRDSIGQTLTTRSNSELWQMQAVVTRDLFDLPGGPLQLGVGGQIRYEKLNNPTAVPNNDFITVNPVSAVGDQYVSAAFFELNAPVLDTLEVNASGRYDHYSTGFGRFSPKIGAKFTPFRQLAIRGTYSQGFRAPSIPETSGQVIGFTNYTPGGTLSADQRATLYARYGNSAYITSLYGLGNNSVGNPDLDPEKSRSFTGGVVVQPTRFLSLTVDYYNIKKTNLVVSTAGGVGSIADNYLLTGALPDGVGITGNVPDPSNPTLRPTPLSVNFLYGNATSLKTDGIDAQVQLNFPLAEDTRFTSIFEGTYVNRFNVNDGTGILRYAGTLGSYNSSSASGTPRYRANWQNTLDAGPWSLTATAYYVSGYKGYADDYSGAGSSCDDAVERAVTYNPNNVATPGDPLQCRVKDWFQLDLVSTFRVNDNFTFYVNVVNLLDDKAPFDPNTYGGNNYNPAWSSGGVIGRLFRAGATFKF</sequence>
<dbReference type="RefSeq" id="WP_344694826.1">
    <property type="nucleotide sequence ID" value="NZ_BAABBF010000015.1"/>
</dbReference>
<dbReference type="PANTHER" id="PTHR47234">
    <property type="match status" value="1"/>
</dbReference>
<keyword evidence="7 8" id="KW-0998">Cell outer membrane</keyword>
<dbReference type="PANTHER" id="PTHR47234:SF2">
    <property type="entry name" value="TONB-DEPENDENT RECEPTOR"/>
    <property type="match status" value="1"/>
</dbReference>
<keyword evidence="2 8" id="KW-0813">Transport</keyword>
<keyword evidence="11" id="KW-0732">Signal</keyword>
<dbReference type="InterPro" id="IPR036942">
    <property type="entry name" value="Beta-barrel_TonB_sf"/>
</dbReference>
<evidence type="ECO:0000256" key="5">
    <source>
        <dbReference type="ARBA" id="ARBA00023077"/>
    </source>
</evidence>
<dbReference type="InterPro" id="IPR000531">
    <property type="entry name" value="Beta-barrel_TonB"/>
</dbReference>
<evidence type="ECO:0000313" key="14">
    <source>
        <dbReference type="EMBL" id="GAA3725258.1"/>
    </source>
</evidence>
<feature type="domain" description="TonB-dependent receptor plug" evidence="13">
    <location>
        <begin position="97"/>
        <end position="214"/>
    </location>
</feature>